<evidence type="ECO:0000313" key="2">
    <source>
        <dbReference type="Proteomes" id="UP000000268"/>
    </source>
</evidence>
<gene>
    <name evidence="1" type="ordered locus">AM1_E0116</name>
</gene>
<dbReference type="EMBL" id="CP000842">
    <property type="protein sequence ID" value="ABW32885.1"/>
    <property type="molecule type" value="Genomic_DNA"/>
</dbReference>
<evidence type="ECO:0000313" key="1">
    <source>
        <dbReference type="EMBL" id="ABW32885.1"/>
    </source>
</evidence>
<reference evidence="1 2" key="1">
    <citation type="journal article" date="2008" name="Proc. Natl. Acad. Sci. U.S.A.">
        <title>Niche adaptation and genome expansion in the chlorophyll d-producing cyanobacterium Acaryochloris marina.</title>
        <authorList>
            <person name="Swingley W.D."/>
            <person name="Chen M."/>
            <person name="Cheung P.C."/>
            <person name="Conrad A.L."/>
            <person name="Dejesa L.C."/>
            <person name="Hao J."/>
            <person name="Honchak B.M."/>
            <person name="Karbach L.E."/>
            <person name="Kurdoglu A."/>
            <person name="Lahiri S."/>
            <person name="Mastrian S.D."/>
            <person name="Miyashita H."/>
            <person name="Page L."/>
            <person name="Ramakrishna P."/>
            <person name="Satoh S."/>
            <person name="Sattley W.M."/>
            <person name="Shimada Y."/>
            <person name="Taylor H.L."/>
            <person name="Tomo T."/>
            <person name="Tsuchiya T."/>
            <person name="Wang Z.T."/>
            <person name="Raymond J."/>
            <person name="Mimuro M."/>
            <person name="Blankenship R.E."/>
            <person name="Touchman J.W."/>
        </authorList>
    </citation>
    <scope>NUCLEOTIDE SEQUENCE [LARGE SCALE GENOMIC DNA]</scope>
    <source>
        <strain evidence="2">MBIC 11017</strain>
        <plasmid evidence="2">Plasmid pREB5</plasmid>
    </source>
</reference>
<sequence>MQQVLDGPKFKKSIPTDTIRFVAVTSEDSQASTMIFDNLSIETGVGNPSVPDVETRTFTYVREIESTEDSLVEQDFRGFVAREGNASAAMIVHSGSQTAVVDLVKAIEDAKNCAVSKDFPTRKQAEQAAAEDGLKDSERVGEFDDFIVHISTLVPAGQSLQTTIILLVDRVGETDESTAFLAIDSIDSEVKASPDTNN</sequence>
<dbReference type="KEGG" id="amr:AM1_E0116"/>
<accession>A8ZPE9</accession>
<dbReference type="AlphaFoldDB" id="A8ZPE9"/>
<keyword evidence="2" id="KW-1185">Reference proteome</keyword>
<dbReference type="Proteomes" id="UP000000268">
    <property type="component" value="Plasmid pREB5"/>
</dbReference>
<proteinExistence type="predicted"/>
<protein>
    <submittedName>
        <fullName evidence="1">Uncharacterized protein</fullName>
    </submittedName>
</protein>
<name>A8ZPE9_ACAM1</name>
<keyword evidence="1" id="KW-0614">Plasmid</keyword>
<geneLocation type="plasmid" evidence="1 2">
    <name>pREB5</name>
</geneLocation>
<dbReference type="HOGENOM" id="CLU_1375595_0_0_3"/>
<dbReference type="RefSeq" id="WP_012167967.1">
    <property type="nucleotide sequence ID" value="NC_009930.1"/>
</dbReference>
<organism evidence="1 2">
    <name type="scientific">Acaryochloris marina (strain MBIC 11017)</name>
    <dbReference type="NCBI Taxonomy" id="329726"/>
    <lineage>
        <taxon>Bacteria</taxon>
        <taxon>Bacillati</taxon>
        <taxon>Cyanobacteriota</taxon>
        <taxon>Cyanophyceae</taxon>
        <taxon>Acaryochloridales</taxon>
        <taxon>Acaryochloridaceae</taxon>
        <taxon>Acaryochloris</taxon>
    </lineage>
</organism>